<evidence type="ECO:0000313" key="9">
    <source>
        <dbReference type="Proteomes" id="UP000739538"/>
    </source>
</evidence>
<reference evidence="8" key="2">
    <citation type="journal article" date="2021" name="Microbiome">
        <title>Successional dynamics and alternative stable states in a saline activated sludge microbial community over 9 years.</title>
        <authorList>
            <person name="Wang Y."/>
            <person name="Ye J."/>
            <person name="Ju F."/>
            <person name="Liu L."/>
            <person name="Boyd J.A."/>
            <person name="Deng Y."/>
            <person name="Parks D.H."/>
            <person name="Jiang X."/>
            <person name="Yin X."/>
            <person name="Woodcroft B.J."/>
            <person name="Tyson G.W."/>
            <person name="Hugenholtz P."/>
            <person name="Polz M.F."/>
            <person name="Zhang T."/>
        </authorList>
    </citation>
    <scope>NUCLEOTIDE SEQUENCE</scope>
    <source>
        <strain evidence="8">HKST-UBA02</strain>
    </source>
</reference>
<evidence type="ECO:0000256" key="5">
    <source>
        <dbReference type="PROSITE-ProRule" id="PRU01240"/>
    </source>
</evidence>
<evidence type="ECO:0000259" key="7">
    <source>
        <dbReference type="Pfam" id="PF00082"/>
    </source>
</evidence>
<evidence type="ECO:0000256" key="6">
    <source>
        <dbReference type="SAM" id="MobiDB-lite"/>
    </source>
</evidence>
<proteinExistence type="inferred from homology"/>
<dbReference type="Proteomes" id="UP000739538">
    <property type="component" value="Unassembled WGS sequence"/>
</dbReference>
<name>A0A956NGJ3_UNCEI</name>
<comment type="caution">
    <text evidence="8">The sequence shown here is derived from an EMBL/GenBank/DDBJ whole genome shotgun (WGS) entry which is preliminary data.</text>
</comment>
<gene>
    <name evidence="8" type="ORF">KDA27_19770</name>
</gene>
<keyword evidence="2" id="KW-0645">Protease</keyword>
<dbReference type="GO" id="GO:0006508">
    <property type="term" value="P:proteolysis"/>
    <property type="evidence" value="ECO:0007669"/>
    <property type="project" value="UniProtKB-KW"/>
</dbReference>
<keyword evidence="3" id="KW-0378">Hydrolase</keyword>
<dbReference type="InterPro" id="IPR023828">
    <property type="entry name" value="Peptidase_S8_Ser-AS"/>
</dbReference>
<dbReference type="Gene3D" id="2.60.40.1120">
    <property type="entry name" value="Carboxypeptidase-like, regulatory domain"/>
    <property type="match status" value="1"/>
</dbReference>
<dbReference type="AlphaFoldDB" id="A0A956NGJ3"/>
<dbReference type="InterPro" id="IPR008969">
    <property type="entry name" value="CarboxyPept-like_regulatory"/>
</dbReference>
<comment type="similarity">
    <text evidence="1 5">Belongs to the peptidase S8 family.</text>
</comment>
<dbReference type="Gene3D" id="2.60.40.4070">
    <property type="match status" value="1"/>
</dbReference>
<dbReference type="SUPFAM" id="SSF52743">
    <property type="entry name" value="Subtilisin-like"/>
    <property type="match status" value="1"/>
</dbReference>
<dbReference type="Pfam" id="PF00082">
    <property type="entry name" value="Peptidase_S8"/>
    <property type="match status" value="1"/>
</dbReference>
<keyword evidence="4" id="KW-0720">Serine protease</keyword>
<organism evidence="8 9">
    <name type="scientific">Eiseniibacteriota bacterium</name>
    <dbReference type="NCBI Taxonomy" id="2212470"/>
    <lineage>
        <taxon>Bacteria</taxon>
        <taxon>Candidatus Eiseniibacteriota</taxon>
    </lineage>
</organism>
<dbReference type="SUPFAM" id="SSF49464">
    <property type="entry name" value="Carboxypeptidase regulatory domain-like"/>
    <property type="match status" value="1"/>
</dbReference>
<dbReference type="InterPro" id="IPR000209">
    <property type="entry name" value="Peptidase_S8/S53_dom"/>
</dbReference>
<dbReference type="EMBL" id="JAGQHS010000138">
    <property type="protein sequence ID" value="MCA9758041.1"/>
    <property type="molecule type" value="Genomic_DNA"/>
</dbReference>
<comment type="caution">
    <text evidence="5">Lacks conserved residue(s) required for the propagation of feature annotation.</text>
</comment>
<protein>
    <submittedName>
        <fullName evidence="8">S8 family serine peptidase</fullName>
    </submittedName>
</protein>
<dbReference type="Pfam" id="PF20773">
    <property type="entry name" value="InhA-like_MAM"/>
    <property type="match status" value="1"/>
</dbReference>
<evidence type="ECO:0000256" key="2">
    <source>
        <dbReference type="ARBA" id="ARBA00022670"/>
    </source>
</evidence>
<accession>A0A956NGJ3</accession>
<feature type="domain" description="Peptidase S8/S53" evidence="7">
    <location>
        <begin position="233"/>
        <end position="462"/>
    </location>
</feature>
<evidence type="ECO:0000256" key="4">
    <source>
        <dbReference type="ARBA" id="ARBA00022825"/>
    </source>
</evidence>
<dbReference type="GO" id="GO:0004252">
    <property type="term" value="F:serine-type endopeptidase activity"/>
    <property type="evidence" value="ECO:0007669"/>
    <property type="project" value="InterPro"/>
</dbReference>
<evidence type="ECO:0000256" key="1">
    <source>
        <dbReference type="ARBA" id="ARBA00011073"/>
    </source>
</evidence>
<evidence type="ECO:0000256" key="3">
    <source>
        <dbReference type="ARBA" id="ARBA00022801"/>
    </source>
</evidence>
<dbReference type="PROSITE" id="PS51892">
    <property type="entry name" value="SUBTILASE"/>
    <property type="match status" value="1"/>
</dbReference>
<dbReference type="InterPro" id="IPR050131">
    <property type="entry name" value="Peptidase_S8_subtilisin-like"/>
</dbReference>
<dbReference type="InterPro" id="IPR036852">
    <property type="entry name" value="Peptidase_S8/S53_dom_sf"/>
</dbReference>
<evidence type="ECO:0000313" key="8">
    <source>
        <dbReference type="EMBL" id="MCA9758041.1"/>
    </source>
</evidence>
<reference evidence="8" key="1">
    <citation type="submission" date="2020-04" db="EMBL/GenBank/DDBJ databases">
        <authorList>
            <person name="Zhang T."/>
        </authorList>
    </citation>
    <scope>NUCLEOTIDE SEQUENCE</scope>
    <source>
        <strain evidence="8">HKST-UBA02</strain>
    </source>
</reference>
<dbReference type="PANTHER" id="PTHR43806">
    <property type="entry name" value="PEPTIDASE S8"/>
    <property type="match status" value="1"/>
</dbReference>
<sequence length="1015" mass="106543">MRVRFIAIGIALGSVLLGLLLSAVPRQRPDGSGVGPGERSTWILKLAPGFGLELADDGTLLRDGTIVPGWSELTTHLPDARVGRLFSRPKAALEADRRRGEARTGRTLPDLTLYARLSLSSTTTVDVRATVVRTLGHPEWLEAAYPEPTAQPASLELDQVAIDTDGHGAGGEGRAPDFRHGQGYLRAAPEGVGATEVWSYPGGRGASVRIVDVEGDWNWQHRDLPSPLFTYGTSIPAWRNHGTAVLGQLVGRDDGHGIVGVCPDAEVGSVSFLDLGVAAAIDLAASSVREGDIVLIELHAPGPAAPEGPGQFGYLPMEFWQDCFDAIEVATANGRIVVEAAGNGSQNLDDPRYLGLFDRSVRDSGAILVGAGTPWGFEAEWFTNRGSRIDLHGWGSAIVSTGYGTLWGGEREQDWYTAGFGGTSGAAPIVAGSAAILQSMSRSLWGVSLDPRLLRDTLVATGTPPGSGEAIGARPDLVQARELLVQGVADVRGYVRDPGGAPVPGARIVIGETGFEERGASEGGVGGAEVGDGSRDGDAPSVWEARSDAEGRYRLTVRTEPLGTPHRSTVTLHVSAPGFVSSILQVRPEPGGYLRRDFVLEPLPRSACSGRVESATGEPLDLGGAPVTIEAIAVGDESFRIAASASLGSDLAFELEGLQRDESFWIQASPVPGRSAAFGRVFLPANAPDRIEVPPLLIHDAESFEQGASGWVSESRGSTFGDWSLAGYGALSGTHGWSIGTAPEAGYGNQIDVSLVSPEILVPEDGWLTFHHKYDFELGYDGGLIEVEQGGAWRPVEPAMGYDVPNVEALGWSAGYSGRSDGWRVGRVDLSDYAGETIRVRFRAASDESVSGDGWQIDDVACVGYDLEASSAPNSPANTGFPAGQSPLLAQPNPFRDAVDFSWLPQGTGTLPVTSTSFGAGAKVAGAKRAGAKVAGAEGTGAEGTTSPGGILTIVDSGGRTVRRMPVTGFRAQWDGFDGHGNSVPSGVYWAQLRPADADGIATHPTATRRLVRIR</sequence>
<feature type="region of interest" description="Disordered" evidence="6">
    <location>
        <begin position="517"/>
        <end position="541"/>
    </location>
</feature>
<dbReference type="PANTHER" id="PTHR43806:SF11">
    <property type="entry name" value="CEREVISIN-RELATED"/>
    <property type="match status" value="1"/>
</dbReference>
<dbReference type="Gene3D" id="3.40.50.200">
    <property type="entry name" value="Peptidase S8/S53 domain"/>
    <property type="match status" value="1"/>
</dbReference>
<feature type="compositionally biased region" description="Gly residues" evidence="6">
    <location>
        <begin position="521"/>
        <end position="530"/>
    </location>
</feature>
<dbReference type="PROSITE" id="PS00138">
    <property type="entry name" value="SUBTILASE_SER"/>
    <property type="match status" value="1"/>
</dbReference>